<sequence length="1190" mass="127844">MIYDSTTQMTRLGQCGRRLSRGWSKPAYLLALLVLFTSAAFAQLTTADILGTITDATGAVVPNATVVLTNTGTNEKRTTTSNSSGDYSFNILPVGHYSISVKATGFEAAITKDLSVEAGDRARNDVHLQLGAESTVVEVTASTPLLQADSATVSSTVTAKAVQDLPLNGRNFVQLVGLVPGANEGAGNGLSSGGRPDDRRTNAAGLSVNGQDDTLNNWVVDGIDDNERIIGTIGIKPNVEGIQEITIQTNSYAPEAGRTAGGVINLVTRSGTNAFHGSVYEYFRNDIFDARNVFASTGKKPELRQNQYGVSIGGPIFRDRTFFYFDWEGLRNVAGVTYTGTVPTQSEYNNINSINGGSPEAFFSTANGTAQAHAGLIPATGGPVPINPIALNYLKLFPAPTNSNLSNNYIISPSKTQDYNLYDARIDHRFNDKNVLFGRWSYNKVTSFTPPNFGTVNGVQVSGGRYNFDGPASDFATQFAFGFTHIFTPALLLDLRAGYTRINNLSLPLNYGIGIDQKVGFPASQTNFSPFADSLTPVSIGPFGDIGDGAYVPLQDIDNTFQYSGTVSWTLGNHNIKAGLGLIRRQARNVQSASAVGAYGFNLTTDSNGDQLTQQNNQIASTLLGAFNNQTRNFNINSPDYRSWEPSGFVQDSWKINPKVTIVYGLRYDVFTPFTEAHNHISNYDFLDALSNPAAATSSALKIANVNGVNSQVNIPTDHGDVAPRVGFSASLTPQTVLRGGYGLSYFPGNYTSNADLKNVPFTSIFSPACQSTLAVNIETYVNNGTLPPGQNPDCAGGPFNTNSNFSQGIVGPSAPSPAQLANLSLIPGLSFVAEAPHFKNAMIQQYNLQIEQQFGSNVFTIGYVGNIGQHLPESINNINQPLPFNPITNAAGAARPLDAAFIAANPNKPTSSNLGGVSYINSGGISNYNALQTSYQRRFTKGLAFDANYTWGKALSDITGFSQQGSNQGWSNADPFNIRATEYGIAETDIQNRFALGLNYELQYGKQFTGAKKLAFSGWSFNTITVWQSGKPFTITSTGSGADNPAGDDPLHPAKRFGFNNRAVPQNSGGNDRPSQIGDARGSRAIQHFFNTAAFVPQPLGTIGNVQRNSLFGPTFRHVDLSVFKTFAITERFGLQFRAESYNISNTPNFYLGNGQPGDQFGNPGFGSISQADPNYTPRQYQFALKVLF</sequence>
<feature type="chain" id="PRO_5043504523" evidence="8">
    <location>
        <begin position="43"/>
        <end position="1190"/>
    </location>
</feature>
<evidence type="ECO:0000256" key="1">
    <source>
        <dbReference type="ARBA" id="ARBA00004571"/>
    </source>
</evidence>
<proteinExistence type="predicted"/>
<feature type="region of interest" description="Disordered" evidence="7">
    <location>
        <begin position="186"/>
        <end position="208"/>
    </location>
</feature>
<accession>A0AAU7Z5M9</accession>
<keyword evidence="2" id="KW-0813">Transport</keyword>
<dbReference type="InterPro" id="IPR039426">
    <property type="entry name" value="TonB-dep_rcpt-like"/>
</dbReference>
<evidence type="ECO:0000259" key="9">
    <source>
        <dbReference type="Pfam" id="PF25183"/>
    </source>
</evidence>
<evidence type="ECO:0000256" key="3">
    <source>
        <dbReference type="ARBA" id="ARBA00022452"/>
    </source>
</evidence>
<dbReference type="KEGG" id="tgi:RBB81_07865"/>
<reference evidence="10" key="1">
    <citation type="submission" date="2023-08" db="EMBL/GenBank/DDBJ databases">
        <authorList>
            <person name="Messyasz A."/>
            <person name="Mannisto M.K."/>
            <person name="Kerkhof L.J."/>
            <person name="Haggblom M."/>
        </authorList>
    </citation>
    <scope>NUCLEOTIDE SEQUENCE</scope>
    <source>
        <strain evidence="10">M8UP39</strain>
    </source>
</reference>
<keyword evidence="5" id="KW-0472">Membrane</keyword>
<dbReference type="GO" id="GO:0015344">
    <property type="term" value="F:siderophore uptake transmembrane transporter activity"/>
    <property type="evidence" value="ECO:0007669"/>
    <property type="project" value="TreeGrafter"/>
</dbReference>
<gene>
    <name evidence="10" type="ORF">RBB81_07865</name>
</gene>
<feature type="compositionally biased region" description="Polar residues" evidence="7">
    <location>
        <begin position="1064"/>
        <end position="1075"/>
    </location>
</feature>
<dbReference type="RefSeq" id="WP_353073302.1">
    <property type="nucleotide sequence ID" value="NZ_CP132938.1"/>
</dbReference>
<dbReference type="Gene3D" id="2.40.170.20">
    <property type="entry name" value="TonB-dependent receptor, beta-barrel domain"/>
    <property type="match status" value="1"/>
</dbReference>
<keyword evidence="8" id="KW-0732">Signal</keyword>
<dbReference type="SUPFAM" id="SSF49464">
    <property type="entry name" value="Carboxypeptidase regulatory domain-like"/>
    <property type="match status" value="1"/>
</dbReference>
<dbReference type="InterPro" id="IPR057601">
    <property type="entry name" value="Oar-like_b-barrel"/>
</dbReference>
<dbReference type="PANTHER" id="PTHR30069">
    <property type="entry name" value="TONB-DEPENDENT OUTER MEMBRANE RECEPTOR"/>
    <property type="match status" value="1"/>
</dbReference>
<dbReference type="Pfam" id="PF25183">
    <property type="entry name" value="OMP_b-brl_4"/>
    <property type="match status" value="1"/>
</dbReference>
<dbReference type="AlphaFoldDB" id="A0AAU7Z5M9"/>
<dbReference type="Pfam" id="PF13620">
    <property type="entry name" value="CarboxypepD_reg"/>
    <property type="match status" value="1"/>
</dbReference>
<feature type="region of interest" description="Disordered" evidence="7">
    <location>
        <begin position="1059"/>
        <end position="1080"/>
    </location>
</feature>
<dbReference type="GO" id="GO:0044718">
    <property type="term" value="P:siderophore transmembrane transport"/>
    <property type="evidence" value="ECO:0007669"/>
    <property type="project" value="TreeGrafter"/>
</dbReference>
<dbReference type="GO" id="GO:0009279">
    <property type="term" value="C:cell outer membrane"/>
    <property type="evidence" value="ECO:0007669"/>
    <property type="project" value="UniProtKB-SubCell"/>
</dbReference>
<feature type="signal peptide" evidence="8">
    <location>
        <begin position="1"/>
        <end position="42"/>
    </location>
</feature>
<reference evidence="10" key="2">
    <citation type="journal article" date="2024" name="Environ. Microbiol.">
        <title>Genome analysis and description of Tunturibacter gen. nov. expands the diversity of Terriglobia in tundra soils.</title>
        <authorList>
            <person name="Messyasz A."/>
            <person name="Mannisto M.K."/>
            <person name="Kerkhof L.J."/>
            <person name="Haggblom M.M."/>
        </authorList>
    </citation>
    <scope>NUCLEOTIDE SEQUENCE</scope>
    <source>
        <strain evidence="10">M8UP39</strain>
    </source>
</reference>
<keyword evidence="6" id="KW-0998">Cell outer membrane</keyword>
<dbReference type="GO" id="GO:0004180">
    <property type="term" value="F:carboxypeptidase activity"/>
    <property type="evidence" value="ECO:0007669"/>
    <property type="project" value="UniProtKB-KW"/>
</dbReference>
<dbReference type="SUPFAM" id="SSF56935">
    <property type="entry name" value="Porins"/>
    <property type="match status" value="1"/>
</dbReference>
<organism evidence="10">
    <name type="scientific">Tunturiibacter gelidiferens</name>
    <dbReference type="NCBI Taxonomy" id="3069689"/>
    <lineage>
        <taxon>Bacteria</taxon>
        <taxon>Pseudomonadati</taxon>
        <taxon>Acidobacteriota</taxon>
        <taxon>Terriglobia</taxon>
        <taxon>Terriglobales</taxon>
        <taxon>Acidobacteriaceae</taxon>
        <taxon>Tunturiibacter</taxon>
    </lineage>
</organism>
<evidence type="ECO:0000256" key="2">
    <source>
        <dbReference type="ARBA" id="ARBA00022448"/>
    </source>
</evidence>
<keyword evidence="10" id="KW-0121">Carboxypeptidase</keyword>
<dbReference type="EMBL" id="CP132938">
    <property type="protein sequence ID" value="XCB23828.1"/>
    <property type="molecule type" value="Genomic_DNA"/>
</dbReference>
<evidence type="ECO:0000256" key="7">
    <source>
        <dbReference type="SAM" id="MobiDB-lite"/>
    </source>
</evidence>
<evidence type="ECO:0000313" key="10">
    <source>
        <dbReference type="EMBL" id="XCB23828.1"/>
    </source>
</evidence>
<evidence type="ECO:0000256" key="5">
    <source>
        <dbReference type="ARBA" id="ARBA00023136"/>
    </source>
</evidence>
<keyword evidence="3" id="KW-1134">Transmembrane beta strand</keyword>
<protein>
    <submittedName>
        <fullName evidence="10">Carboxypeptidase-like regulatory domain-containing protein</fullName>
    </submittedName>
</protein>
<dbReference type="Gene3D" id="2.60.40.1120">
    <property type="entry name" value="Carboxypeptidase-like, regulatory domain"/>
    <property type="match status" value="1"/>
</dbReference>
<dbReference type="InterPro" id="IPR008969">
    <property type="entry name" value="CarboxyPept-like_regulatory"/>
</dbReference>
<evidence type="ECO:0000256" key="8">
    <source>
        <dbReference type="SAM" id="SignalP"/>
    </source>
</evidence>
<dbReference type="PANTHER" id="PTHR30069:SF46">
    <property type="entry name" value="OAR PROTEIN"/>
    <property type="match status" value="1"/>
</dbReference>
<feature type="domain" description="TonB-dependent transporter Oar-like beta-barrel" evidence="9">
    <location>
        <begin position="267"/>
        <end position="1183"/>
    </location>
</feature>
<name>A0AAU7Z5M9_9BACT</name>
<comment type="subcellular location">
    <subcellularLocation>
        <location evidence="1">Cell outer membrane</location>
        <topology evidence="1">Multi-pass membrane protein</topology>
    </subcellularLocation>
</comment>
<keyword evidence="4" id="KW-0812">Transmembrane</keyword>
<evidence type="ECO:0000256" key="4">
    <source>
        <dbReference type="ARBA" id="ARBA00022692"/>
    </source>
</evidence>
<evidence type="ECO:0000256" key="6">
    <source>
        <dbReference type="ARBA" id="ARBA00023237"/>
    </source>
</evidence>
<keyword evidence="10" id="KW-0645">Protease</keyword>
<keyword evidence="10" id="KW-0378">Hydrolase</keyword>
<dbReference type="InterPro" id="IPR036942">
    <property type="entry name" value="Beta-barrel_TonB_sf"/>
</dbReference>